<feature type="region of interest" description="Disordered" evidence="2">
    <location>
        <begin position="455"/>
        <end position="479"/>
    </location>
</feature>
<dbReference type="EMBL" id="JAUEDM010000009">
    <property type="protein sequence ID" value="KAK3312045.1"/>
    <property type="molecule type" value="Genomic_DNA"/>
</dbReference>
<evidence type="ECO:0000256" key="2">
    <source>
        <dbReference type="SAM" id="MobiDB-lite"/>
    </source>
</evidence>
<evidence type="ECO:0000313" key="4">
    <source>
        <dbReference type="EMBL" id="KAK3312045.1"/>
    </source>
</evidence>
<dbReference type="Proteomes" id="UP001283341">
    <property type="component" value="Unassembled WGS sequence"/>
</dbReference>
<sequence length="701" mass="79447">MNRHANYHGSLITCWWEVRRRKELLDAPSTHDYMIPFKQARRRRFQNTGLWFTSTPAILSCRRWQDSLEYERGQSTSMPLFYHIRFDNADSLQAETILRSIARQNLFPESMSDEPHTFLVVAEREMFSHDSLHKVLERKLVESKAEAAYIVIDGLDELTLSQERSPTTALRRLMKHPGIVVKLLLSCRDSKASELRKRFPGSIDLSLHSDAAKDDLKYYITQVVEERRATGDLVVSDPTLVAEISDVLIKGAQGMFLWVALEIEDVCFQCSDAAIRAVLQDLPRDLTETFDRALKRILIRGRRTKDVARRVFQILSGTKRVLGLSELREAASVVFIHHTVKKFILTSHSSSTAGTELAQFHFNLEEVDHNLGEICVTYLELNDFKTTVSKRLKPLPPLDPGMIATTALKSRWKRHTAEKLGALVAPVSSQGRVPATTVNSRLESLARLEEFRDHVTTGGARGRPDQGSNENEAPQTTEREIGPFLDYAGTYWLEHTTLFSSKRTHHTCWSSWRDMITGSHHLATTPWTAADLHSGDQSVITWADDHVHVALLHCLLLGDLDSRSACSIYPAQRSLALFVSKSEYHDLCTQLRAHFQHERFVQLYGQALSKGLITGLTDAIVDQNLICGCKYSSERNWNRNSILADLCDAARFGIQDWHRLTQLTLLAGGWHGHVPTLRAHRNVKDTARTTHEDKTALHLAA</sequence>
<evidence type="ECO:0000256" key="1">
    <source>
        <dbReference type="ARBA" id="ARBA00022737"/>
    </source>
</evidence>
<dbReference type="PANTHER" id="PTHR10039:SF10">
    <property type="entry name" value="NACHT DOMAIN-CONTAINING PROTEIN"/>
    <property type="match status" value="1"/>
</dbReference>
<proteinExistence type="predicted"/>
<keyword evidence="1" id="KW-0677">Repeat</keyword>
<protein>
    <recommendedName>
        <fullName evidence="3">Nephrocystin 3-like N-terminal domain-containing protein</fullName>
    </recommendedName>
</protein>
<evidence type="ECO:0000259" key="3">
    <source>
        <dbReference type="Pfam" id="PF24883"/>
    </source>
</evidence>
<reference evidence="4" key="1">
    <citation type="journal article" date="2023" name="Mol. Phylogenet. Evol.">
        <title>Genome-scale phylogeny and comparative genomics of the fungal order Sordariales.</title>
        <authorList>
            <person name="Hensen N."/>
            <person name="Bonometti L."/>
            <person name="Westerberg I."/>
            <person name="Brannstrom I.O."/>
            <person name="Guillou S."/>
            <person name="Cros-Aarteil S."/>
            <person name="Calhoun S."/>
            <person name="Haridas S."/>
            <person name="Kuo A."/>
            <person name="Mondo S."/>
            <person name="Pangilinan J."/>
            <person name="Riley R."/>
            <person name="LaButti K."/>
            <person name="Andreopoulos B."/>
            <person name="Lipzen A."/>
            <person name="Chen C."/>
            <person name="Yan M."/>
            <person name="Daum C."/>
            <person name="Ng V."/>
            <person name="Clum A."/>
            <person name="Steindorff A."/>
            <person name="Ohm R.A."/>
            <person name="Martin F."/>
            <person name="Silar P."/>
            <person name="Natvig D.O."/>
            <person name="Lalanne C."/>
            <person name="Gautier V."/>
            <person name="Ament-Velasquez S.L."/>
            <person name="Kruys A."/>
            <person name="Hutchinson M.I."/>
            <person name="Powell A.J."/>
            <person name="Barry K."/>
            <person name="Miller A.N."/>
            <person name="Grigoriev I.V."/>
            <person name="Debuchy R."/>
            <person name="Gladieux P."/>
            <person name="Hiltunen Thoren M."/>
            <person name="Johannesson H."/>
        </authorList>
    </citation>
    <scope>NUCLEOTIDE SEQUENCE</scope>
    <source>
        <strain evidence="4">CBS 118394</strain>
    </source>
</reference>
<evidence type="ECO:0000313" key="5">
    <source>
        <dbReference type="Proteomes" id="UP001283341"/>
    </source>
</evidence>
<dbReference type="InterPro" id="IPR056884">
    <property type="entry name" value="NPHP3-like_N"/>
</dbReference>
<accession>A0AAE0HSF1</accession>
<keyword evidence="5" id="KW-1185">Reference proteome</keyword>
<reference evidence="4" key="2">
    <citation type="submission" date="2023-06" db="EMBL/GenBank/DDBJ databases">
        <authorList>
            <consortium name="Lawrence Berkeley National Laboratory"/>
            <person name="Haridas S."/>
            <person name="Hensen N."/>
            <person name="Bonometti L."/>
            <person name="Westerberg I."/>
            <person name="Brannstrom I.O."/>
            <person name="Guillou S."/>
            <person name="Cros-Aarteil S."/>
            <person name="Calhoun S."/>
            <person name="Kuo A."/>
            <person name="Mondo S."/>
            <person name="Pangilinan J."/>
            <person name="Riley R."/>
            <person name="Labutti K."/>
            <person name="Andreopoulos B."/>
            <person name="Lipzen A."/>
            <person name="Chen C."/>
            <person name="Yanf M."/>
            <person name="Daum C."/>
            <person name="Ng V."/>
            <person name="Clum A."/>
            <person name="Steindorff A."/>
            <person name="Ohm R."/>
            <person name="Martin F."/>
            <person name="Silar P."/>
            <person name="Natvig D."/>
            <person name="Lalanne C."/>
            <person name="Gautier V."/>
            <person name="Ament-Velasquez S.L."/>
            <person name="Kruys A."/>
            <person name="Hutchinson M.I."/>
            <person name="Powell A.J."/>
            <person name="Barry K."/>
            <person name="Miller A.N."/>
            <person name="Grigoriev I.V."/>
            <person name="Debuchy R."/>
            <person name="Gladieux P."/>
            <person name="Thoren M.H."/>
            <person name="Johannesson H."/>
        </authorList>
    </citation>
    <scope>NUCLEOTIDE SEQUENCE</scope>
    <source>
        <strain evidence="4">CBS 118394</strain>
    </source>
</reference>
<dbReference type="Pfam" id="PF24883">
    <property type="entry name" value="NPHP3_N"/>
    <property type="match status" value="1"/>
</dbReference>
<feature type="domain" description="Nephrocystin 3-like N-terminal" evidence="3">
    <location>
        <begin position="76"/>
        <end position="188"/>
    </location>
</feature>
<name>A0AAE0HSF1_9PEZI</name>
<dbReference type="PANTHER" id="PTHR10039">
    <property type="entry name" value="AMELOGENIN"/>
    <property type="match status" value="1"/>
</dbReference>
<feature type="compositionally biased region" description="Polar residues" evidence="2">
    <location>
        <begin position="466"/>
        <end position="476"/>
    </location>
</feature>
<gene>
    <name evidence="4" type="ORF">B0H66DRAFT_595702</name>
</gene>
<dbReference type="AlphaFoldDB" id="A0AAE0HSF1"/>
<organism evidence="4 5">
    <name type="scientific">Apodospora peruviana</name>
    <dbReference type="NCBI Taxonomy" id="516989"/>
    <lineage>
        <taxon>Eukaryota</taxon>
        <taxon>Fungi</taxon>
        <taxon>Dikarya</taxon>
        <taxon>Ascomycota</taxon>
        <taxon>Pezizomycotina</taxon>
        <taxon>Sordariomycetes</taxon>
        <taxon>Sordariomycetidae</taxon>
        <taxon>Sordariales</taxon>
        <taxon>Lasiosphaeriaceae</taxon>
        <taxon>Apodospora</taxon>
    </lineage>
</organism>
<comment type="caution">
    <text evidence="4">The sequence shown here is derived from an EMBL/GenBank/DDBJ whole genome shotgun (WGS) entry which is preliminary data.</text>
</comment>